<proteinExistence type="predicted"/>
<comment type="caution">
    <text evidence="3">The sequence shown here is derived from an EMBL/GenBank/DDBJ whole genome shotgun (WGS) entry which is preliminary data.</text>
</comment>
<reference evidence="3 4" key="1">
    <citation type="submission" date="2019-03" db="EMBL/GenBank/DDBJ databases">
        <authorList>
            <person name="Yang Y."/>
        </authorList>
    </citation>
    <scope>NUCLEOTIDE SEQUENCE [LARGE SCALE GENOMIC DNA]</scope>
    <source>
        <strain evidence="3 4">ASL-1</strain>
    </source>
</reference>
<feature type="compositionally biased region" description="Acidic residues" evidence="1">
    <location>
        <begin position="43"/>
        <end position="53"/>
    </location>
</feature>
<accession>A0A4Y8L9V0</accession>
<sequence length="339" mass="37754">MRKIVNAVGMASIALLLVSCQSSEDNTTEQDIEPADQQAQNEVETDDTAPDTEESNHEDMQDDPSEAAGKQSDKYEETQEVPQYFIDSHTYNAGIEFLTAFTIRRGDEQNTSAEERLVSSLFENDPSEQEILSSFTEMTVEWPQLTVNFTEDGNLLSTTSAQSSMFYDSLTGISDLYGIEEVSFLNPDGEESIIVAERNVDAPILIEDERGLTRGYYTIYNKELEQTLFLPGGVLEEPVENENGEPLTFPETIEAMKSVKSEDAFYASAIVEGFEVIKATLEDDVATVQYTMDEKIVTEADQIVFANAMQLAALDFHAMEVTLLNETLNESVMYPLTGH</sequence>
<evidence type="ECO:0008006" key="5">
    <source>
        <dbReference type="Google" id="ProtNLM"/>
    </source>
</evidence>
<protein>
    <recommendedName>
        <fullName evidence="5">GerMN domain-containing protein</fullName>
    </recommendedName>
</protein>
<dbReference type="RefSeq" id="WP_134382467.1">
    <property type="nucleotide sequence ID" value="NZ_SORX01000010.1"/>
</dbReference>
<dbReference type="OrthoDB" id="2451110at2"/>
<keyword evidence="4" id="KW-1185">Reference proteome</keyword>
<evidence type="ECO:0000256" key="1">
    <source>
        <dbReference type="SAM" id="MobiDB-lite"/>
    </source>
</evidence>
<dbReference type="Proteomes" id="UP000297776">
    <property type="component" value="Unassembled WGS sequence"/>
</dbReference>
<evidence type="ECO:0000313" key="3">
    <source>
        <dbReference type="EMBL" id="TFD99425.1"/>
    </source>
</evidence>
<feature type="signal peptide" evidence="2">
    <location>
        <begin position="1"/>
        <end position="24"/>
    </location>
</feature>
<evidence type="ECO:0000256" key="2">
    <source>
        <dbReference type="SAM" id="SignalP"/>
    </source>
</evidence>
<keyword evidence="2" id="KW-0732">Signal</keyword>
<evidence type="ECO:0000313" key="4">
    <source>
        <dbReference type="Proteomes" id="UP000297776"/>
    </source>
</evidence>
<gene>
    <name evidence="3" type="ORF">E2626_14295</name>
</gene>
<name>A0A4Y8L9V0_9BACL</name>
<dbReference type="AlphaFoldDB" id="A0A4Y8L9V0"/>
<organism evidence="3 4">
    <name type="scientific">Jeotgalibacillus salarius</name>
    <dbReference type="NCBI Taxonomy" id="546023"/>
    <lineage>
        <taxon>Bacteria</taxon>
        <taxon>Bacillati</taxon>
        <taxon>Bacillota</taxon>
        <taxon>Bacilli</taxon>
        <taxon>Bacillales</taxon>
        <taxon>Caryophanaceae</taxon>
        <taxon>Jeotgalibacillus</taxon>
    </lineage>
</organism>
<dbReference type="EMBL" id="SORX01000010">
    <property type="protein sequence ID" value="TFD99425.1"/>
    <property type="molecule type" value="Genomic_DNA"/>
</dbReference>
<feature type="chain" id="PRO_5021317284" description="GerMN domain-containing protein" evidence="2">
    <location>
        <begin position="25"/>
        <end position="339"/>
    </location>
</feature>
<feature type="region of interest" description="Disordered" evidence="1">
    <location>
        <begin position="24"/>
        <end position="77"/>
    </location>
</feature>
<dbReference type="PROSITE" id="PS51257">
    <property type="entry name" value="PROKAR_LIPOPROTEIN"/>
    <property type="match status" value="1"/>
</dbReference>